<dbReference type="Proteomes" id="UP001148482">
    <property type="component" value="Unassembled WGS sequence"/>
</dbReference>
<name>A0A9X3CY73_9FLAO</name>
<dbReference type="GO" id="GO:0016772">
    <property type="term" value="F:transferase activity, transferring phosphorus-containing groups"/>
    <property type="evidence" value="ECO:0007669"/>
    <property type="project" value="InterPro"/>
</dbReference>
<dbReference type="EMBL" id="JAPJDA010000008">
    <property type="protein sequence ID" value="MCX2837714.1"/>
    <property type="molecule type" value="Genomic_DNA"/>
</dbReference>
<evidence type="ECO:0000313" key="6">
    <source>
        <dbReference type="EMBL" id="MCX2837714.1"/>
    </source>
</evidence>
<comment type="similarity">
    <text evidence="1">Belongs to the stealth family.</text>
</comment>
<dbReference type="GO" id="GO:0000271">
    <property type="term" value="P:polysaccharide biosynthetic process"/>
    <property type="evidence" value="ECO:0007669"/>
    <property type="project" value="UniProtKB-KW"/>
</dbReference>
<evidence type="ECO:0000313" key="7">
    <source>
        <dbReference type="Proteomes" id="UP001148482"/>
    </source>
</evidence>
<keyword evidence="2" id="KW-0808">Transferase</keyword>
<feature type="domain" description="Stealth protein CR1 conserved region 1" evidence="5">
    <location>
        <begin position="10"/>
        <end position="34"/>
    </location>
</feature>
<gene>
    <name evidence="6" type="ORF">OQ279_06065</name>
</gene>
<evidence type="ECO:0000259" key="4">
    <source>
        <dbReference type="Pfam" id="PF11380"/>
    </source>
</evidence>
<evidence type="ECO:0000259" key="5">
    <source>
        <dbReference type="Pfam" id="PF17101"/>
    </source>
</evidence>
<evidence type="ECO:0000256" key="3">
    <source>
        <dbReference type="ARBA" id="ARBA00023169"/>
    </source>
</evidence>
<proteinExistence type="inferred from homology"/>
<feature type="domain" description="Stealth protein CR2 conserved region 2" evidence="4">
    <location>
        <begin position="46"/>
        <end position="154"/>
    </location>
</feature>
<accession>A0A9X3CY73</accession>
<protein>
    <submittedName>
        <fullName evidence="6">Stealth CR1 domain-containing protein</fullName>
    </submittedName>
</protein>
<dbReference type="InterPro" id="IPR031358">
    <property type="entry name" value="Stealth_CR1"/>
</dbReference>
<dbReference type="Pfam" id="PF11380">
    <property type="entry name" value="Stealth_CR2"/>
    <property type="match status" value="1"/>
</dbReference>
<dbReference type="RefSeq" id="WP_266068956.1">
    <property type="nucleotide sequence ID" value="NZ_JAPJDA010000008.1"/>
</dbReference>
<evidence type="ECO:0000256" key="1">
    <source>
        <dbReference type="ARBA" id="ARBA00007583"/>
    </source>
</evidence>
<comment type="caution">
    <text evidence="6">The sequence shown here is derived from an EMBL/GenBank/DDBJ whole genome shotgun (WGS) entry which is preliminary data.</text>
</comment>
<evidence type="ECO:0000256" key="2">
    <source>
        <dbReference type="ARBA" id="ARBA00022679"/>
    </source>
</evidence>
<organism evidence="6 7">
    <name type="scientific">Salinimicrobium profundisediminis</name>
    <dbReference type="NCBI Taxonomy" id="2994553"/>
    <lineage>
        <taxon>Bacteria</taxon>
        <taxon>Pseudomonadati</taxon>
        <taxon>Bacteroidota</taxon>
        <taxon>Flavobacteriia</taxon>
        <taxon>Flavobacteriales</taxon>
        <taxon>Flavobacteriaceae</taxon>
        <taxon>Salinimicrobium</taxon>
    </lineage>
</organism>
<sequence length="329" mass="39247">MTKPVENIQVDAVITWVNGNDRNWQEKINTYSESKINFSSKNHLKRYNSIGEIDIAIKSIIKFAPFIKNIFLVTDNQSPESFDSLQSLALKNGVNLELVDHKVIFRGFEEYLPTFNSCSIISMLFKIPNLSEHFIIFNDDTFIMKETSVDDFFIDGEPIIRGEWQQFNENRVLRKKYHAVLNLLNIPIKKKNTGFKRLQQNSARLAQMDKYVRRFHTPVSVRKSTLVNFFKQDSVLRENIQHRFRNENQFILSSLSEHLEIQNDTYHYRNYSQLTYFRSYKNLWLTKLKLKWYKKDQRKLFVTFQSLDMANDKILDYILNWIEKQLNNN</sequence>
<dbReference type="PANTHER" id="PTHR24045:SF0">
    <property type="entry name" value="N-ACETYLGLUCOSAMINE-1-PHOSPHOTRANSFERASE SUBUNITS ALPHA_BETA"/>
    <property type="match status" value="1"/>
</dbReference>
<dbReference type="InterPro" id="IPR047141">
    <property type="entry name" value="Stealth"/>
</dbReference>
<dbReference type="InterPro" id="IPR021520">
    <property type="entry name" value="Stealth_CR2"/>
</dbReference>
<dbReference type="PANTHER" id="PTHR24045">
    <property type="match status" value="1"/>
</dbReference>
<dbReference type="Pfam" id="PF17101">
    <property type="entry name" value="Stealth_CR1"/>
    <property type="match status" value="1"/>
</dbReference>
<keyword evidence="7" id="KW-1185">Reference proteome</keyword>
<dbReference type="AlphaFoldDB" id="A0A9X3CY73"/>
<keyword evidence="3" id="KW-0270">Exopolysaccharide synthesis</keyword>
<reference evidence="6" key="1">
    <citation type="submission" date="2022-11" db="EMBL/GenBank/DDBJ databases">
        <title>Salinimicrobium profundisediminis sp. nov., isolated from deep-sea sediment of the Mariana Trench.</title>
        <authorList>
            <person name="Fu H."/>
        </authorList>
    </citation>
    <scope>NUCLEOTIDE SEQUENCE</scope>
    <source>
        <strain evidence="6">MT39</strain>
    </source>
</reference>